<gene>
    <name evidence="10" type="primary">G6PD</name>
    <name evidence="10" type="ORF">HERIO_1130</name>
</gene>
<dbReference type="EMBL" id="LVKB01000049">
    <property type="protein sequence ID" value="ORD96976.1"/>
    <property type="molecule type" value="Genomic_DNA"/>
</dbReference>
<dbReference type="Gene3D" id="3.30.360.10">
    <property type="entry name" value="Dihydrodipicolinate Reductase, domain 2"/>
    <property type="match status" value="1"/>
</dbReference>
<evidence type="ECO:0000313" key="10">
    <source>
        <dbReference type="EMBL" id="ORD96976.1"/>
    </source>
</evidence>
<dbReference type="InterPro" id="IPR001282">
    <property type="entry name" value="G6P_DH"/>
</dbReference>
<keyword evidence="4" id="KW-0313">Glucose metabolism</keyword>
<proteinExistence type="predicted"/>
<name>A0A1X0QB24_9MICR</name>
<dbReference type="SUPFAM" id="SSF51735">
    <property type="entry name" value="NAD(P)-binding Rossmann-fold domains"/>
    <property type="match status" value="1"/>
</dbReference>
<dbReference type="InterPro" id="IPR022674">
    <property type="entry name" value="G6P_DH_NAD-bd"/>
</dbReference>
<dbReference type="VEuPathDB" id="MicrosporidiaDB:HERIO_1130"/>
<accession>A0A1X0QB24</accession>
<dbReference type="PANTHER" id="PTHR23429">
    <property type="entry name" value="GLUCOSE-6-PHOSPHATE 1-DEHYDROGENASE G6PD"/>
    <property type="match status" value="1"/>
</dbReference>
<dbReference type="GO" id="GO:0009051">
    <property type="term" value="P:pentose-phosphate shunt, oxidative branch"/>
    <property type="evidence" value="ECO:0007669"/>
    <property type="project" value="TreeGrafter"/>
</dbReference>
<dbReference type="Pfam" id="PF02781">
    <property type="entry name" value="G6PD_C"/>
    <property type="match status" value="1"/>
</dbReference>
<dbReference type="PANTHER" id="PTHR23429:SF0">
    <property type="entry name" value="GLUCOSE-6-PHOSPHATE 1-DEHYDROGENASE"/>
    <property type="match status" value="1"/>
</dbReference>
<comment type="pathway">
    <text evidence="1">Carbohydrate degradation; pentose phosphate pathway; D-ribulose 5-phosphate from D-glucose 6-phosphate (oxidative stage): step 1/3.</text>
</comment>
<dbReference type="SMR" id="A0A1X0QB24"/>
<evidence type="ECO:0000256" key="6">
    <source>
        <dbReference type="ARBA" id="ARBA00023002"/>
    </source>
</evidence>
<evidence type="ECO:0000256" key="4">
    <source>
        <dbReference type="ARBA" id="ARBA00022526"/>
    </source>
</evidence>
<keyword evidence="6" id="KW-0560">Oxidoreductase</keyword>
<dbReference type="UniPathway" id="UPA00115">
    <property type="reaction ID" value="UER00408"/>
</dbReference>
<organism evidence="10 11">
    <name type="scientific">Hepatospora eriocheir</name>
    <dbReference type="NCBI Taxonomy" id="1081669"/>
    <lineage>
        <taxon>Eukaryota</taxon>
        <taxon>Fungi</taxon>
        <taxon>Fungi incertae sedis</taxon>
        <taxon>Microsporidia</taxon>
        <taxon>Hepatosporidae</taxon>
        <taxon>Hepatospora</taxon>
    </lineage>
</organism>
<dbReference type="EC" id="1.1.1.49" evidence="2"/>
<evidence type="ECO:0000256" key="1">
    <source>
        <dbReference type="ARBA" id="ARBA00004937"/>
    </source>
</evidence>
<dbReference type="InterPro" id="IPR022675">
    <property type="entry name" value="G6P_DH_C"/>
</dbReference>
<dbReference type="Pfam" id="PF00479">
    <property type="entry name" value="G6PD_N"/>
    <property type="match status" value="1"/>
</dbReference>
<evidence type="ECO:0000259" key="8">
    <source>
        <dbReference type="Pfam" id="PF00479"/>
    </source>
</evidence>
<dbReference type="SUPFAM" id="SSF55347">
    <property type="entry name" value="Glyceraldehyde-3-phosphate dehydrogenase-like, C-terminal domain"/>
    <property type="match status" value="1"/>
</dbReference>
<dbReference type="GO" id="GO:0050661">
    <property type="term" value="F:NADP binding"/>
    <property type="evidence" value="ECO:0007669"/>
    <property type="project" value="InterPro"/>
</dbReference>
<feature type="domain" description="Glucose-6-phosphate dehydrogenase C-terminal" evidence="9">
    <location>
        <begin position="165"/>
        <end position="423"/>
    </location>
</feature>
<keyword evidence="7" id="KW-0119">Carbohydrate metabolism</keyword>
<evidence type="ECO:0000256" key="3">
    <source>
        <dbReference type="ARBA" id="ARBA00020444"/>
    </source>
</evidence>
<evidence type="ECO:0000256" key="7">
    <source>
        <dbReference type="ARBA" id="ARBA00023277"/>
    </source>
</evidence>
<evidence type="ECO:0000259" key="9">
    <source>
        <dbReference type="Pfam" id="PF02781"/>
    </source>
</evidence>
<dbReference type="VEuPathDB" id="MicrosporidiaDB:A0H76_213"/>
<evidence type="ECO:0000256" key="2">
    <source>
        <dbReference type="ARBA" id="ARBA00013019"/>
    </source>
</evidence>
<keyword evidence="11" id="KW-1185">Reference proteome</keyword>
<keyword evidence="5" id="KW-0521">NADP</keyword>
<dbReference type="AlphaFoldDB" id="A0A1X0QB24"/>
<sequence length="427" mass="49165">MTRKIIIFGGSGNLALKKLLPALYNLNKEDLLIIAYSRSDLKTTYDVKMCEFYGEYSEEFINKIMYIQGEYKNLSGLKEILDQETVLYFSVPPEVYPDILKNIHENQFQYKAIAIEKPHGSNQESFKDLRTDKPEKMFFIDHYLTKELSLAFDQIRKDKKEMFDLLTKDNIHSIECYFNESITAQGRKAFDMTGVIKDTMQNHLIGMLVTTLAESMTLEKRMEILLSIQPITSQVSFGQYEGYAQEMDHPSNTETHASFSLAINAPSLSGIPIFMSAGKALACKKSTVEFNIKKDSICNFFKFIQPEVKNCEFEPSSGKLVFTFAPESKITLEVTVSKICESHLLVSNEQIREIVDARYQHHRDYDLVLNNLVEGAYFPASSYDEVQECWRIITPLLESKEDLKPYQKGVHIPKEALELRKKNIDYE</sequence>
<dbReference type="GO" id="GO:0006006">
    <property type="term" value="P:glucose metabolic process"/>
    <property type="evidence" value="ECO:0007669"/>
    <property type="project" value="UniProtKB-KW"/>
</dbReference>
<dbReference type="InterPro" id="IPR036291">
    <property type="entry name" value="NAD(P)-bd_dom_sf"/>
</dbReference>
<dbReference type="Proteomes" id="UP000192356">
    <property type="component" value="Unassembled WGS sequence"/>
</dbReference>
<comment type="caution">
    <text evidence="10">The sequence shown here is derived from an EMBL/GenBank/DDBJ whole genome shotgun (WGS) entry which is preliminary data.</text>
</comment>
<dbReference type="Gene3D" id="3.40.50.720">
    <property type="entry name" value="NAD(P)-binding Rossmann-like Domain"/>
    <property type="match status" value="1"/>
</dbReference>
<dbReference type="GO" id="GO:0004345">
    <property type="term" value="F:glucose-6-phosphate dehydrogenase activity"/>
    <property type="evidence" value="ECO:0007669"/>
    <property type="project" value="UniProtKB-EC"/>
</dbReference>
<evidence type="ECO:0000256" key="5">
    <source>
        <dbReference type="ARBA" id="ARBA00022857"/>
    </source>
</evidence>
<reference evidence="10 11" key="1">
    <citation type="journal article" date="2017" name="Environ. Microbiol.">
        <title>Decay of the glycolytic pathway and adaptation to intranuclear parasitism within Enterocytozoonidae microsporidia.</title>
        <authorList>
            <person name="Wiredu Boakye D."/>
            <person name="Jaroenlak P."/>
            <person name="Prachumwat A."/>
            <person name="Williams T.A."/>
            <person name="Bateman K.S."/>
            <person name="Itsathitphaisarn O."/>
            <person name="Sritunyalucksana K."/>
            <person name="Paszkiewicz K.H."/>
            <person name="Moore K.A."/>
            <person name="Stentiford G.D."/>
            <person name="Williams B.A."/>
        </authorList>
    </citation>
    <scope>NUCLEOTIDE SEQUENCE [LARGE SCALE GENOMIC DNA]</scope>
    <source>
        <strain evidence="10 11">GB1</strain>
    </source>
</reference>
<dbReference type="PRINTS" id="PR00079">
    <property type="entry name" value="G6PDHDRGNASE"/>
</dbReference>
<protein>
    <recommendedName>
        <fullName evidence="3">Glucose-6-phosphate 1-dehydrogenase</fullName>
        <ecNumber evidence="2">1.1.1.49</ecNumber>
    </recommendedName>
</protein>
<dbReference type="OrthoDB" id="60984at2759"/>
<evidence type="ECO:0000313" key="11">
    <source>
        <dbReference type="Proteomes" id="UP000192356"/>
    </source>
</evidence>
<feature type="domain" description="Glucose-6-phosphate dehydrogenase NAD-binding" evidence="8">
    <location>
        <begin position="6"/>
        <end position="148"/>
    </location>
</feature>